<sequence>MSTTSTDSAADAAAMDPAVPVPDAAPQQPKQMLRERLAGLRGGDLGSLPVVIGLAVIVIVFQSLNSTFLNSFNLVNLCLQIAAVGIIATGVTLVLLLGEIDLSVGSVSGLAAAILAVLNVNEGLPPVVALLAAAAGGLVIGTIHGLVFTKLGVPSFIVTLAGLLVWQGAQLQVLGSQGTINLPPSGGLQQFGRFSYLADWQSYGLAVVLPVLFLAAKLATRSRRTRAGLPVGAVWVPVAQALLLLAVLLAVVAKLSIDRGVPWIFVVFVAILALVEYVLRRTRYGRAVFAVGGNIEAARRAGIKVDALRTSVFAIASMLAAVGGTVAAMRLGFANQSSGAADTLINAIAAAVIGGTSLFGGRSRMYSALLGALVIGAIANGLDLLNLSSALRYIITGTVLLLAVVIDALASRGRRSAGR</sequence>
<keyword evidence="5" id="KW-0762">Sugar transport</keyword>
<dbReference type="GO" id="GO:0005886">
    <property type="term" value="C:plasma membrane"/>
    <property type="evidence" value="ECO:0007669"/>
    <property type="project" value="UniProtKB-SubCell"/>
</dbReference>
<evidence type="ECO:0000256" key="11">
    <source>
        <dbReference type="SAM" id="Phobius"/>
    </source>
</evidence>
<dbReference type="STRING" id="1550231.SAMN05660662_0799"/>
<feature type="transmembrane region" description="Helical" evidence="11">
    <location>
        <begin position="104"/>
        <end position="121"/>
    </location>
</feature>
<keyword evidence="6 11" id="KW-0812">Transmembrane</keyword>
<keyword evidence="4" id="KW-0997">Cell inner membrane</keyword>
<name>A0A1G7HSD4_9ACTN</name>
<proteinExistence type="predicted"/>
<dbReference type="GO" id="GO:0022857">
    <property type="term" value="F:transmembrane transporter activity"/>
    <property type="evidence" value="ECO:0007669"/>
    <property type="project" value="InterPro"/>
</dbReference>
<feature type="transmembrane region" description="Helical" evidence="11">
    <location>
        <begin position="156"/>
        <end position="180"/>
    </location>
</feature>
<evidence type="ECO:0000313" key="13">
    <source>
        <dbReference type="Proteomes" id="UP000199406"/>
    </source>
</evidence>
<feature type="transmembrane region" description="Helical" evidence="11">
    <location>
        <begin position="231"/>
        <end position="255"/>
    </location>
</feature>
<feature type="transmembrane region" description="Helical" evidence="11">
    <location>
        <begin position="200"/>
        <end position="219"/>
    </location>
</feature>
<dbReference type="InterPro" id="IPR001851">
    <property type="entry name" value="ABC_transp_permease"/>
</dbReference>
<evidence type="ECO:0000256" key="3">
    <source>
        <dbReference type="ARBA" id="ARBA00022475"/>
    </source>
</evidence>
<feature type="transmembrane region" description="Helical" evidence="11">
    <location>
        <begin position="339"/>
        <end position="359"/>
    </location>
</feature>
<keyword evidence="13" id="KW-1185">Reference proteome</keyword>
<evidence type="ECO:0000256" key="6">
    <source>
        <dbReference type="ARBA" id="ARBA00022692"/>
    </source>
</evidence>
<dbReference type="PANTHER" id="PTHR32196:SF32">
    <property type="entry name" value="XYLOSE TRANSPORT SYSTEM PERMEASE PROTEIN XYLH"/>
    <property type="match status" value="1"/>
</dbReference>
<feature type="transmembrane region" description="Helical" evidence="11">
    <location>
        <begin position="74"/>
        <end position="97"/>
    </location>
</feature>
<dbReference type="CDD" id="cd06579">
    <property type="entry name" value="TM_PBP1_transp_AraH_like"/>
    <property type="match status" value="1"/>
</dbReference>
<dbReference type="Pfam" id="PF02653">
    <property type="entry name" value="BPD_transp_2"/>
    <property type="match status" value="1"/>
</dbReference>
<keyword evidence="7 11" id="KW-1133">Transmembrane helix</keyword>
<feature type="transmembrane region" description="Helical" evidence="11">
    <location>
        <begin position="312"/>
        <end position="333"/>
    </location>
</feature>
<evidence type="ECO:0000256" key="7">
    <source>
        <dbReference type="ARBA" id="ARBA00022989"/>
    </source>
</evidence>
<feature type="transmembrane region" description="Helical" evidence="11">
    <location>
        <begin position="261"/>
        <end position="279"/>
    </location>
</feature>
<comment type="function">
    <text evidence="9">Part of the binding-protein-dependent transport system for D-xylose. Probably responsible for the translocation of the substrate across the membrane.</text>
</comment>
<evidence type="ECO:0000256" key="5">
    <source>
        <dbReference type="ARBA" id="ARBA00022597"/>
    </source>
</evidence>
<keyword evidence="2" id="KW-0813">Transport</keyword>
<keyword evidence="3" id="KW-1003">Cell membrane</keyword>
<feature type="transmembrane region" description="Helical" evidence="11">
    <location>
        <begin position="366"/>
        <end position="385"/>
    </location>
</feature>
<keyword evidence="8 11" id="KW-0472">Membrane</keyword>
<gene>
    <name evidence="12" type="ORF">SAMN05660662_0799</name>
</gene>
<reference evidence="13" key="1">
    <citation type="submission" date="2016-10" db="EMBL/GenBank/DDBJ databases">
        <authorList>
            <person name="Varghese N."/>
            <person name="Submissions S."/>
        </authorList>
    </citation>
    <scope>NUCLEOTIDE SEQUENCE [LARGE SCALE GENOMIC DNA]</scope>
    <source>
        <strain evidence="13">DSM 44268</strain>
    </source>
</reference>
<evidence type="ECO:0000256" key="10">
    <source>
        <dbReference type="ARBA" id="ARBA00035686"/>
    </source>
</evidence>
<dbReference type="OrthoDB" id="3468954at2"/>
<evidence type="ECO:0000256" key="8">
    <source>
        <dbReference type="ARBA" id="ARBA00023136"/>
    </source>
</evidence>
<comment type="subcellular location">
    <subcellularLocation>
        <location evidence="1">Cell membrane</location>
        <topology evidence="1">Multi-pass membrane protein</topology>
    </subcellularLocation>
</comment>
<feature type="transmembrane region" description="Helical" evidence="11">
    <location>
        <begin position="42"/>
        <end position="62"/>
    </location>
</feature>
<feature type="transmembrane region" description="Helical" evidence="11">
    <location>
        <begin position="391"/>
        <end position="410"/>
    </location>
</feature>
<evidence type="ECO:0000256" key="2">
    <source>
        <dbReference type="ARBA" id="ARBA00022448"/>
    </source>
</evidence>
<organism evidence="12 13">
    <name type="scientific">Blastococcus aurantiacus</name>
    <dbReference type="NCBI Taxonomy" id="1550231"/>
    <lineage>
        <taxon>Bacteria</taxon>
        <taxon>Bacillati</taxon>
        <taxon>Actinomycetota</taxon>
        <taxon>Actinomycetes</taxon>
        <taxon>Geodermatophilales</taxon>
        <taxon>Geodermatophilaceae</taxon>
        <taxon>Blastococcus</taxon>
    </lineage>
</organism>
<dbReference type="Proteomes" id="UP000199406">
    <property type="component" value="Unassembled WGS sequence"/>
</dbReference>
<protein>
    <recommendedName>
        <fullName evidence="10">Xylose transport system permease protein XylH</fullName>
    </recommendedName>
</protein>
<dbReference type="RefSeq" id="WP_091763769.1">
    <property type="nucleotide sequence ID" value="NZ_FNBT01000001.1"/>
</dbReference>
<accession>A0A1G7HSD4</accession>
<dbReference type="AlphaFoldDB" id="A0A1G7HSD4"/>
<evidence type="ECO:0000256" key="1">
    <source>
        <dbReference type="ARBA" id="ARBA00004651"/>
    </source>
</evidence>
<evidence type="ECO:0000256" key="9">
    <source>
        <dbReference type="ARBA" id="ARBA00035611"/>
    </source>
</evidence>
<evidence type="ECO:0000256" key="4">
    <source>
        <dbReference type="ARBA" id="ARBA00022519"/>
    </source>
</evidence>
<dbReference type="PANTHER" id="PTHR32196">
    <property type="entry name" value="ABC TRANSPORTER PERMEASE PROTEIN YPHD-RELATED-RELATED"/>
    <property type="match status" value="1"/>
</dbReference>
<evidence type="ECO:0000313" key="12">
    <source>
        <dbReference type="EMBL" id="SDF03407.1"/>
    </source>
</evidence>
<feature type="transmembrane region" description="Helical" evidence="11">
    <location>
        <begin position="127"/>
        <end position="149"/>
    </location>
</feature>
<dbReference type="EMBL" id="FNBT01000001">
    <property type="protein sequence ID" value="SDF03407.1"/>
    <property type="molecule type" value="Genomic_DNA"/>
</dbReference>